<dbReference type="STRING" id="64971.SAMN05421831_104101"/>
<keyword evidence="3" id="KW-1185">Reference proteome</keyword>
<dbReference type="AlphaFoldDB" id="A0A1H6RJX8"/>
<accession>A0A1H6RJX8</accession>
<proteinExistence type="predicted"/>
<dbReference type="RefSeq" id="WP_093308974.1">
    <property type="nucleotide sequence ID" value="NZ_FNYH01000004.1"/>
</dbReference>
<evidence type="ECO:0000313" key="3">
    <source>
        <dbReference type="Proteomes" id="UP000242999"/>
    </source>
</evidence>
<evidence type="ECO:0000313" key="2">
    <source>
        <dbReference type="EMBL" id="SEI56118.1"/>
    </source>
</evidence>
<dbReference type="SUPFAM" id="SSF54909">
    <property type="entry name" value="Dimeric alpha+beta barrel"/>
    <property type="match status" value="1"/>
</dbReference>
<evidence type="ECO:0000259" key="1">
    <source>
        <dbReference type="PROSITE" id="PS51725"/>
    </source>
</evidence>
<dbReference type="EMBL" id="FNYH01000004">
    <property type="protein sequence ID" value="SEI56118.1"/>
    <property type="molecule type" value="Genomic_DNA"/>
</dbReference>
<feature type="domain" description="ABM" evidence="1">
    <location>
        <begin position="2"/>
        <end position="91"/>
    </location>
</feature>
<reference evidence="3" key="1">
    <citation type="submission" date="2016-10" db="EMBL/GenBank/DDBJ databases">
        <authorList>
            <person name="Varghese N."/>
            <person name="Submissions S."/>
        </authorList>
    </citation>
    <scope>NUCLEOTIDE SEQUENCE [LARGE SCALE GENOMIC DNA]</scope>
    <source>
        <strain evidence="3">DSM 7165</strain>
    </source>
</reference>
<protein>
    <submittedName>
        <fullName evidence="2">Heme-degrading monooxygenase HmoA</fullName>
    </submittedName>
</protein>
<keyword evidence="2" id="KW-0560">Oxidoreductase</keyword>
<gene>
    <name evidence="2" type="ORF">SAMN05421831_104101</name>
</gene>
<dbReference type="InterPro" id="IPR011008">
    <property type="entry name" value="Dimeric_a/b-barrel"/>
</dbReference>
<dbReference type="OrthoDB" id="4463721at2"/>
<dbReference type="Pfam" id="PF03992">
    <property type="entry name" value="ABM"/>
    <property type="match status" value="1"/>
</dbReference>
<dbReference type="GO" id="GO:0004497">
    <property type="term" value="F:monooxygenase activity"/>
    <property type="evidence" value="ECO:0007669"/>
    <property type="project" value="UniProtKB-KW"/>
</dbReference>
<name>A0A1H6RJX8_9GAMM</name>
<dbReference type="Gene3D" id="3.30.70.100">
    <property type="match status" value="1"/>
</dbReference>
<dbReference type="Proteomes" id="UP000242999">
    <property type="component" value="Unassembled WGS sequence"/>
</dbReference>
<dbReference type="PROSITE" id="PS51725">
    <property type="entry name" value="ABM"/>
    <property type="match status" value="1"/>
</dbReference>
<dbReference type="InterPro" id="IPR007138">
    <property type="entry name" value="ABM_dom"/>
</dbReference>
<sequence length="94" mass="10830">MIKVIIERTLTPGLEIEYEQAARAILQATLRAEGYISGESLKDANNPNHRFIITLWRDKTAWHRWETSEERYQVLTGIAPLLSGDEKVTILEHL</sequence>
<organism evidence="2 3">
    <name type="scientific">Allopseudospirillum japonicum</name>
    <dbReference type="NCBI Taxonomy" id="64971"/>
    <lineage>
        <taxon>Bacteria</taxon>
        <taxon>Pseudomonadati</taxon>
        <taxon>Pseudomonadota</taxon>
        <taxon>Gammaproteobacteria</taxon>
        <taxon>Oceanospirillales</taxon>
        <taxon>Oceanospirillaceae</taxon>
        <taxon>Allopseudospirillum</taxon>
    </lineage>
</organism>
<keyword evidence="2" id="KW-0503">Monooxygenase</keyword>